<dbReference type="InterPro" id="IPR010914">
    <property type="entry name" value="RsgA_GTPase_dom"/>
</dbReference>
<evidence type="ECO:0000256" key="8">
    <source>
        <dbReference type="ARBA" id="ARBA00022884"/>
    </source>
</evidence>
<proteinExistence type="inferred from homology"/>
<dbReference type="Gene3D" id="1.10.40.50">
    <property type="entry name" value="Probable gtpase engc, domain 3"/>
    <property type="match status" value="1"/>
</dbReference>
<dbReference type="Gene3D" id="3.40.50.300">
    <property type="entry name" value="P-loop containing nucleotide triphosphate hydrolases"/>
    <property type="match status" value="1"/>
</dbReference>
<dbReference type="STRING" id="52.CMC5_063040"/>
<keyword evidence="8 10" id="KW-0694">RNA-binding</keyword>
<protein>
    <recommendedName>
        <fullName evidence="10">Small ribosomal subunit biogenesis GTPase RsgA</fullName>
        <ecNumber evidence="10">3.6.1.-</ecNumber>
    </recommendedName>
</protein>
<evidence type="ECO:0000256" key="4">
    <source>
        <dbReference type="ARBA" id="ARBA00022730"/>
    </source>
</evidence>
<dbReference type="RefSeq" id="WP_050433762.1">
    <property type="nucleotide sequence ID" value="NZ_CP012159.1"/>
</dbReference>
<dbReference type="PANTHER" id="PTHR32120">
    <property type="entry name" value="SMALL RIBOSOMAL SUBUNIT BIOGENESIS GTPASE RSGA"/>
    <property type="match status" value="1"/>
</dbReference>
<feature type="binding site" evidence="10">
    <location>
        <begin position="190"/>
        <end position="193"/>
    </location>
    <ligand>
        <name>GTP</name>
        <dbReference type="ChEBI" id="CHEBI:37565"/>
    </ligand>
</feature>
<dbReference type="SUPFAM" id="SSF52540">
    <property type="entry name" value="P-loop containing nucleoside triphosphate hydrolases"/>
    <property type="match status" value="1"/>
</dbReference>
<evidence type="ECO:0000259" key="12">
    <source>
        <dbReference type="PROSITE" id="PS50936"/>
    </source>
</evidence>
<keyword evidence="1 10" id="KW-0963">Cytoplasm</keyword>
<dbReference type="InterPro" id="IPR030378">
    <property type="entry name" value="G_CP_dom"/>
</dbReference>
<dbReference type="GO" id="GO:0003924">
    <property type="term" value="F:GTPase activity"/>
    <property type="evidence" value="ECO:0007669"/>
    <property type="project" value="UniProtKB-UniRule"/>
</dbReference>
<reference evidence="14 15" key="1">
    <citation type="submission" date="2015-07" db="EMBL/GenBank/DDBJ databases">
        <title>Genome analysis of myxobacterium Chondromyces crocatus Cm c5 reveals a high potential for natural compound synthesis and the genetic basis for the loss of fruiting body formation.</title>
        <authorList>
            <person name="Zaburannyi N."/>
            <person name="Bunk B."/>
            <person name="Maier J."/>
            <person name="Overmann J."/>
            <person name="Mueller R."/>
        </authorList>
    </citation>
    <scope>NUCLEOTIDE SEQUENCE [LARGE SCALE GENOMIC DNA]</scope>
    <source>
        <strain evidence="14 15">Cm c5</strain>
    </source>
</reference>
<feature type="region of interest" description="Disordered" evidence="11">
    <location>
        <begin position="1"/>
        <end position="31"/>
    </location>
</feature>
<dbReference type="KEGG" id="ccro:CMC5_063040"/>
<keyword evidence="4 10" id="KW-0699">rRNA-binding</keyword>
<keyword evidence="6 10" id="KW-0378">Hydrolase</keyword>
<keyword evidence="5 10" id="KW-0547">Nucleotide-binding</keyword>
<comment type="function">
    <text evidence="10">One of several proteins that assist in the late maturation steps of the functional core of the 30S ribosomal subunit. Helps release RbfA from mature subunits. May play a role in the assembly of ribosomal proteins into the subunit. Circularly permuted GTPase that catalyzes slow GTP hydrolysis, GTPase activity is stimulated by the 30S ribosomal subunit.</text>
</comment>
<dbReference type="InterPro" id="IPR004881">
    <property type="entry name" value="Ribosome_biogen_GTPase_RsgA"/>
</dbReference>
<feature type="region of interest" description="Disordered" evidence="11">
    <location>
        <begin position="366"/>
        <end position="395"/>
    </location>
</feature>
<evidence type="ECO:0000256" key="2">
    <source>
        <dbReference type="ARBA" id="ARBA00022517"/>
    </source>
</evidence>
<dbReference type="InterPro" id="IPR027417">
    <property type="entry name" value="P-loop_NTPase"/>
</dbReference>
<evidence type="ECO:0000256" key="7">
    <source>
        <dbReference type="ARBA" id="ARBA00022833"/>
    </source>
</evidence>
<dbReference type="GO" id="GO:0042274">
    <property type="term" value="P:ribosomal small subunit biogenesis"/>
    <property type="evidence" value="ECO:0007669"/>
    <property type="project" value="UniProtKB-UniRule"/>
</dbReference>
<dbReference type="EMBL" id="CP012159">
    <property type="protein sequence ID" value="AKT42081.1"/>
    <property type="molecule type" value="Genomic_DNA"/>
</dbReference>
<gene>
    <name evidence="10 14" type="primary">rsgA</name>
    <name evidence="14" type="ORF">CMC5_063040</name>
</gene>
<comment type="subcellular location">
    <subcellularLocation>
        <location evidence="10">Cytoplasm</location>
    </subcellularLocation>
</comment>
<feature type="binding site" evidence="10">
    <location>
        <position position="328"/>
    </location>
    <ligand>
        <name>Zn(2+)</name>
        <dbReference type="ChEBI" id="CHEBI:29105"/>
    </ligand>
</feature>
<dbReference type="AlphaFoldDB" id="A0A0K1EMP6"/>
<feature type="binding site" evidence="10">
    <location>
        <position position="323"/>
    </location>
    <ligand>
        <name>Zn(2+)</name>
        <dbReference type="ChEBI" id="CHEBI:29105"/>
    </ligand>
</feature>
<dbReference type="HAMAP" id="MF_01820">
    <property type="entry name" value="GTPase_RsgA"/>
    <property type="match status" value="1"/>
</dbReference>
<dbReference type="GO" id="GO:0019843">
    <property type="term" value="F:rRNA binding"/>
    <property type="evidence" value="ECO:0007669"/>
    <property type="project" value="UniProtKB-KW"/>
</dbReference>
<feature type="binding site" evidence="10">
    <location>
        <position position="336"/>
    </location>
    <ligand>
        <name>Zn(2+)</name>
        <dbReference type="ChEBI" id="CHEBI:29105"/>
    </ligand>
</feature>
<evidence type="ECO:0000256" key="6">
    <source>
        <dbReference type="ARBA" id="ARBA00022801"/>
    </source>
</evidence>
<evidence type="ECO:0000313" key="14">
    <source>
        <dbReference type="EMBL" id="AKT42081.1"/>
    </source>
</evidence>
<dbReference type="PROSITE" id="PS51721">
    <property type="entry name" value="G_CP"/>
    <property type="match status" value="1"/>
</dbReference>
<comment type="cofactor">
    <cofactor evidence="10">
        <name>Zn(2+)</name>
        <dbReference type="ChEBI" id="CHEBI:29105"/>
    </cofactor>
    <text evidence="10">Binds 1 zinc ion per subunit.</text>
</comment>
<keyword evidence="15" id="KW-1185">Reference proteome</keyword>
<dbReference type="EC" id="3.6.1.-" evidence="10"/>
<evidence type="ECO:0000256" key="1">
    <source>
        <dbReference type="ARBA" id="ARBA00022490"/>
    </source>
</evidence>
<evidence type="ECO:0000259" key="13">
    <source>
        <dbReference type="PROSITE" id="PS51721"/>
    </source>
</evidence>
<evidence type="ECO:0000313" key="15">
    <source>
        <dbReference type="Proteomes" id="UP000067626"/>
    </source>
</evidence>
<keyword evidence="3 10" id="KW-0479">Metal-binding</keyword>
<dbReference type="GO" id="GO:0046872">
    <property type="term" value="F:metal ion binding"/>
    <property type="evidence" value="ECO:0007669"/>
    <property type="project" value="UniProtKB-KW"/>
</dbReference>
<feature type="binding site" evidence="10">
    <location>
        <begin position="242"/>
        <end position="250"/>
    </location>
    <ligand>
        <name>GTP</name>
        <dbReference type="ChEBI" id="CHEBI:37565"/>
    </ligand>
</feature>
<dbReference type="Pfam" id="PF03193">
    <property type="entry name" value="RsgA_GTPase"/>
    <property type="match status" value="1"/>
</dbReference>
<keyword evidence="9 10" id="KW-0342">GTP-binding</keyword>
<evidence type="ECO:0000256" key="9">
    <source>
        <dbReference type="ARBA" id="ARBA00023134"/>
    </source>
</evidence>
<dbReference type="NCBIfam" id="TIGR00157">
    <property type="entry name" value="ribosome small subunit-dependent GTPase A"/>
    <property type="match status" value="1"/>
</dbReference>
<dbReference type="OrthoDB" id="9809485at2"/>
<dbReference type="PROSITE" id="PS50936">
    <property type="entry name" value="ENGC_GTPASE"/>
    <property type="match status" value="1"/>
</dbReference>
<dbReference type="PATRIC" id="fig|52.7.peg.6932"/>
<dbReference type="GO" id="GO:0005737">
    <property type="term" value="C:cytoplasm"/>
    <property type="evidence" value="ECO:0007669"/>
    <property type="project" value="UniProtKB-SubCell"/>
</dbReference>
<comment type="subunit">
    <text evidence="10">Monomer. Associates with 30S ribosomal subunit, binds 16S rRNA.</text>
</comment>
<evidence type="ECO:0000256" key="5">
    <source>
        <dbReference type="ARBA" id="ARBA00022741"/>
    </source>
</evidence>
<dbReference type="CDD" id="cd01854">
    <property type="entry name" value="YjeQ_EngC"/>
    <property type="match status" value="1"/>
</dbReference>
<feature type="domain" description="CP-type G" evidence="13">
    <location>
        <begin position="141"/>
        <end position="300"/>
    </location>
</feature>
<comment type="similarity">
    <text evidence="10">Belongs to the TRAFAC class YlqF/YawG GTPase family. RsgA subfamily.</text>
</comment>
<evidence type="ECO:0000256" key="10">
    <source>
        <dbReference type="HAMAP-Rule" id="MF_01820"/>
    </source>
</evidence>
<sequence length="395" mass="42284">MSSRLTGTLDPSLTLSSTASEHPSAPGPLSASEHAIAPQATASASVPLERLGWNPFFEQQRATLAEPLQPARIAAGGGGTYHVLGEHGPRRATLSGRLLHHTDDPAELPTVGDWVGLRPDGEGLIVHRFDRRTCLLRKGAGRKVEAQVLAANIDTVMIVTSLNGDFNARRLERYLAVVLDGGARPVFVLSKADLCDDPAPFLDAVRAVAPAAPTILVSALLGEGLDALREPLHDGETVALVGSSGVGKSTLVNGLLGAQIQRALPIRDSDERGRHTTTGRELFLLPGGGLLVDTPGIRELEPWRMTDDGPAGFGDIDTLAEACRFRDCTHAGEPGCAVARAIDEGALAEDRLQGFRKLEAEGRHLRERHDARARAETKRYHKQLSRSLRHLPKKA</sequence>
<evidence type="ECO:0000256" key="3">
    <source>
        <dbReference type="ARBA" id="ARBA00022723"/>
    </source>
</evidence>
<dbReference type="GO" id="GO:0005525">
    <property type="term" value="F:GTP binding"/>
    <property type="evidence" value="ECO:0007669"/>
    <property type="project" value="UniProtKB-UniRule"/>
</dbReference>
<keyword evidence="7 10" id="KW-0862">Zinc</keyword>
<feature type="compositionally biased region" description="Basic residues" evidence="11">
    <location>
        <begin position="379"/>
        <end position="395"/>
    </location>
</feature>
<organism evidence="14 15">
    <name type="scientific">Chondromyces crocatus</name>
    <dbReference type="NCBI Taxonomy" id="52"/>
    <lineage>
        <taxon>Bacteria</taxon>
        <taxon>Pseudomonadati</taxon>
        <taxon>Myxococcota</taxon>
        <taxon>Polyangia</taxon>
        <taxon>Polyangiales</taxon>
        <taxon>Polyangiaceae</taxon>
        <taxon>Chondromyces</taxon>
    </lineage>
</organism>
<keyword evidence="2 10" id="KW-0690">Ribosome biogenesis</keyword>
<dbReference type="Proteomes" id="UP000067626">
    <property type="component" value="Chromosome"/>
</dbReference>
<dbReference type="PANTHER" id="PTHR32120:SF10">
    <property type="entry name" value="SMALL RIBOSOMAL SUBUNIT BIOGENESIS GTPASE RSGA"/>
    <property type="match status" value="1"/>
</dbReference>
<accession>A0A0K1EMP6</accession>
<feature type="compositionally biased region" description="Basic and acidic residues" evidence="11">
    <location>
        <begin position="366"/>
        <end position="378"/>
    </location>
</feature>
<feature type="binding site" evidence="10">
    <location>
        <position position="330"/>
    </location>
    <ligand>
        <name>Zn(2+)</name>
        <dbReference type="ChEBI" id="CHEBI:29105"/>
    </ligand>
</feature>
<name>A0A0K1EMP6_CHOCO</name>
<feature type="domain" description="EngC GTPase" evidence="12">
    <location>
        <begin position="151"/>
        <end position="298"/>
    </location>
</feature>
<feature type="compositionally biased region" description="Polar residues" evidence="11">
    <location>
        <begin position="1"/>
        <end position="21"/>
    </location>
</feature>
<evidence type="ECO:0000256" key="11">
    <source>
        <dbReference type="SAM" id="MobiDB-lite"/>
    </source>
</evidence>